<accession>A0A7Y0SPW0</accession>
<organism evidence="1 2">
    <name type="scientific">Vibrio parahaemolyticus</name>
    <dbReference type="NCBI Taxonomy" id="670"/>
    <lineage>
        <taxon>Bacteria</taxon>
        <taxon>Pseudomonadati</taxon>
        <taxon>Pseudomonadota</taxon>
        <taxon>Gammaproteobacteria</taxon>
        <taxon>Vibrionales</taxon>
        <taxon>Vibrionaceae</taxon>
        <taxon>Vibrio</taxon>
    </lineage>
</organism>
<dbReference type="EMBL" id="JABCLB010002702">
    <property type="protein sequence ID" value="NMU87463.1"/>
    <property type="molecule type" value="Genomic_DNA"/>
</dbReference>
<evidence type="ECO:0000313" key="1">
    <source>
        <dbReference type="EMBL" id="NMU87463.1"/>
    </source>
</evidence>
<dbReference type="PANTHER" id="PTHR42160">
    <property type="entry name" value="URACIL-DNA GLYCOSYLASE SUPERFAMILY PROTEIN"/>
    <property type="match status" value="1"/>
</dbReference>
<dbReference type="SUPFAM" id="SSF52141">
    <property type="entry name" value="Uracil-DNA glycosylase-like"/>
    <property type="match status" value="1"/>
</dbReference>
<dbReference type="PANTHER" id="PTHR42160:SF1">
    <property type="entry name" value="URACIL-DNA GLYCOSYLASE SUPERFAMILY PROTEIN"/>
    <property type="match status" value="1"/>
</dbReference>
<dbReference type="Gene3D" id="3.40.470.10">
    <property type="entry name" value="Uracil-DNA glycosylase-like domain"/>
    <property type="match status" value="1"/>
</dbReference>
<proteinExistence type="predicted"/>
<protein>
    <submittedName>
        <fullName evidence="1">Uracil-DNA glycosylase family protein</fullName>
    </submittedName>
</protein>
<sequence length="34" mass="4115">LPHPSPRNTLWLKKNPWFESDVVPYLKKRVHSML</sequence>
<comment type="caution">
    <text evidence="1">The sequence shown here is derived from an EMBL/GenBank/DDBJ whole genome shotgun (WGS) entry which is preliminary data.</text>
</comment>
<dbReference type="InterPro" id="IPR036895">
    <property type="entry name" value="Uracil-DNA_glycosylase-like_sf"/>
</dbReference>
<dbReference type="AlphaFoldDB" id="A0A7Y0SPW0"/>
<dbReference type="Proteomes" id="UP000518904">
    <property type="component" value="Unassembled WGS sequence"/>
</dbReference>
<gene>
    <name evidence="1" type="ORF">HKB16_31950</name>
</gene>
<reference evidence="1 2" key="1">
    <citation type="submission" date="2020-04" db="EMBL/GenBank/DDBJ databases">
        <title>Whole-genome sequencing of Vibrio spp. from China reveals different genetic environments of blaCTX-M-14 among diverse lineages.</title>
        <authorList>
            <person name="Zheng Z."/>
            <person name="Ye L."/>
            <person name="Chen S."/>
        </authorList>
    </citation>
    <scope>NUCLEOTIDE SEQUENCE [LARGE SCALE GENOMIC DNA]</scope>
    <source>
        <strain evidence="1 2">Vb0551</strain>
    </source>
</reference>
<name>A0A7Y0SPW0_VIBPH</name>
<evidence type="ECO:0000313" key="2">
    <source>
        <dbReference type="Proteomes" id="UP000518904"/>
    </source>
</evidence>
<feature type="non-terminal residue" evidence="1">
    <location>
        <position position="1"/>
    </location>
</feature>
<dbReference type="InterPro" id="IPR047124">
    <property type="entry name" value="HI_0220.2"/>
</dbReference>